<dbReference type="Gene3D" id="3.30.1310.10">
    <property type="entry name" value="Nucleoid-associated protein YbaB-like domain"/>
    <property type="match status" value="1"/>
</dbReference>
<protein>
    <submittedName>
        <fullName evidence="2">YbaB/EbfC family nucleoid-associated protein</fullName>
    </submittedName>
</protein>
<dbReference type="PANTHER" id="PTHR33449">
    <property type="entry name" value="NUCLEOID-ASSOCIATED PROTEIN YBAB"/>
    <property type="match status" value="1"/>
</dbReference>
<evidence type="ECO:0000313" key="2">
    <source>
        <dbReference type="EMBL" id="HER43868.1"/>
    </source>
</evidence>
<name>A0A7V2AV56_UNCEI</name>
<dbReference type="EMBL" id="DSEC01000380">
    <property type="protein sequence ID" value="HER43868.1"/>
    <property type="molecule type" value="Genomic_DNA"/>
</dbReference>
<dbReference type="InterPro" id="IPR004401">
    <property type="entry name" value="YbaB/EbfC"/>
</dbReference>
<dbReference type="PIRSF" id="PIRSF004555">
    <property type="entry name" value="UCP004555"/>
    <property type="match status" value="1"/>
</dbReference>
<dbReference type="InterPro" id="IPR036894">
    <property type="entry name" value="YbaB-like_sf"/>
</dbReference>
<reference evidence="2" key="1">
    <citation type="journal article" date="2020" name="mSystems">
        <title>Genome- and Community-Level Interaction Insights into Carbon Utilization and Element Cycling Functions of Hydrothermarchaeota in Hydrothermal Sediment.</title>
        <authorList>
            <person name="Zhou Z."/>
            <person name="Liu Y."/>
            <person name="Xu W."/>
            <person name="Pan J."/>
            <person name="Luo Z.H."/>
            <person name="Li M."/>
        </authorList>
    </citation>
    <scope>NUCLEOTIDE SEQUENCE [LARGE SCALE GENOMIC DNA]</scope>
    <source>
        <strain evidence="2">SpSt-1233</strain>
    </source>
</reference>
<organism evidence="2">
    <name type="scientific">Eiseniibacteriota bacterium</name>
    <dbReference type="NCBI Taxonomy" id="2212470"/>
    <lineage>
        <taxon>Bacteria</taxon>
        <taxon>Candidatus Eiseniibacteriota</taxon>
    </lineage>
</organism>
<keyword evidence="1" id="KW-0238">DNA-binding</keyword>
<accession>A0A7V2AV56</accession>
<sequence>VQARMAEMQAQLAERRIEASAGGGMVTVVMSGAHEIVSVSIDPEVVDREDVEMLEDLVAAAVNEARRRVDEMVRDEMAQLTGGMPLPGLFT</sequence>
<gene>
    <name evidence="2" type="ORF">ENO08_05360</name>
</gene>
<dbReference type="GO" id="GO:0005829">
    <property type="term" value="C:cytosol"/>
    <property type="evidence" value="ECO:0007669"/>
    <property type="project" value="TreeGrafter"/>
</dbReference>
<dbReference type="AlphaFoldDB" id="A0A7V2AV56"/>
<dbReference type="NCBIfam" id="TIGR00103">
    <property type="entry name" value="DNA_YbaB_EbfC"/>
    <property type="match status" value="1"/>
</dbReference>
<evidence type="ECO:0000256" key="1">
    <source>
        <dbReference type="ARBA" id="ARBA00023125"/>
    </source>
</evidence>
<dbReference type="GO" id="GO:0003677">
    <property type="term" value="F:DNA binding"/>
    <property type="evidence" value="ECO:0007669"/>
    <property type="project" value="UniProtKB-KW"/>
</dbReference>
<comment type="caution">
    <text evidence="2">The sequence shown here is derived from an EMBL/GenBank/DDBJ whole genome shotgun (WGS) entry which is preliminary data.</text>
</comment>
<dbReference type="HAMAP" id="MF_00274">
    <property type="entry name" value="DNA_YbaB_EbfC"/>
    <property type="match status" value="1"/>
</dbReference>
<dbReference type="SUPFAM" id="SSF82607">
    <property type="entry name" value="YbaB-like"/>
    <property type="match status" value="1"/>
</dbReference>
<proteinExistence type="inferred from homology"/>
<dbReference type="PANTHER" id="PTHR33449:SF1">
    <property type="entry name" value="NUCLEOID-ASSOCIATED PROTEIN YBAB"/>
    <property type="match status" value="1"/>
</dbReference>
<dbReference type="Pfam" id="PF02575">
    <property type="entry name" value="YbaB_DNA_bd"/>
    <property type="match status" value="1"/>
</dbReference>
<feature type="non-terminal residue" evidence="2">
    <location>
        <position position="1"/>
    </location>
</feature>
<dbReference type="Proteomes" id="UP000886069">
    <property type="component" value="Unassembled WGS sequence"/>
</dbReference>